<dbReference type="InterPro" id="IPR051400">
    <property type="entry name" value="HAD-like_hydrolase"/>
</dbReference>
<dbReference type="InterPro" id="IPR041492">
    <property type="entry name" value="HAD_2"/>
</dbReference>
<proteinExistence type="predicted"/>
<dbReference type="SFLD" id="SFLDG01129">
    <property type="entry name" value="C1.5:_HAD__Beta-PGM__Phosphata"/>
    <property type="match status" value="1"/>
</dbReference>
<keyword evidence="4" id="KW-0460">Magnesium</keyword>
<dbReference type="Gene3D" id="3.40.50.1000">
    <property type="entry name" value="HAD superfamily/HAD-like"/>
    <property type="match status" value="1"/>
</dbReference>
<dbReference type="Proteomes" id="UP000295735">
    <property type="component" value="Unassembled WGS sequence"/>
</dbReference>
<evidence type="ECO:0000256" key="1">
    <source>
        <dbReference type="ARBA" id="ARBA00001946"/>
    </source>
</evidence>
<reference evidence="5 6" key="1">
    <citation type="submission" date="2019-09" db="EMBL/GenBank/DDBJ databases">
        <authorList>
            <person name="Mazhar S."/>
            <person name="Altermann E."/>
            <person name="Hill C."/>
            <person name="Mcauliffe O."/>
        </authorList>
    </citation>
    <scope>NUCLEOTIDE SEQUENCE [LARGE SCALE GENOMIC DNA]</scope>
    <source>
        <strain evidence="5 6">ATCC 51831</strain>
    </source>
</reference>
<dbReference type="Pfam" id="PF13419">
    <property type="entry name" value="HAD_2"/>
    <property type="match status" value="1"/>
</dbReference>
<dbReference type="InterPro" id="IPR006439">
    <property type="entry name" value="HAD-SF_hydro_IA"/>
</dbReference>
<dbReference type="NCBIfam" id="TIGR01509">
    <property type="entry name" value="HAD-SF-IA-v3"/>
    <property type="match status" value="1"/>
</dbReference>
<dbReference type="Gene3D" id="1.10.150.520">
    <property type="match status" value="1"/>
</dbReference>
<gene>
    <name evidence="5" type="ORF">ERX35_007150</name>
</gene>
<dbReference type="PANTHER" id="PTHR46470:SF2">
    <property type="entry name" value="GLYCERALDEHYDE 3-PHOSPHATE PHOSPHATASE"/>
    <property type="match status" value="1"/>
</dbReference>
<sequence>MLNAVLFDLDGTLLDRDKSLKMFLEDQYERYREYMVNVQRADFINYFIDFDNHGYVPKTAVYDQLFAALDISYIKPSDLLRDFDDKYPHFAYSYDDTLETLRRLQARGYKLGIITNGSTKHQTMIIDVLGLETLVTGFVISEEVGYRKPSPRIFEVMLDQLGERAEDCMFVGDHPDNDVRASRELGMIPVFKDNGYFERPSGYCITRLTELLDIVEELHANS</sequence>
<comment type="cofactor">
    <cofactor evidence="1">
        <name>Mg(2+)</name>
        <dbReference type="ChEBI" id="CHEBI:18420"/>
    </cofactor>
</comment>
<dbReference type="SFLD" id="SFLDS00003">
    <property type="entry name" value="Haloacid_Dehalogenase"/>
    <property type="match status" value="1"/>
</dbReference>
<keyword evidence="6" id="KW-1185">Reference proteome</keyword>
<keyword evidence="2" id="KW-0479">Metal-binding</keyword>
<dbReference type="RefSeq" id="WP_149459236.1">
    <property type="nucleotide sequence ID" value="NZ_SCWC02000004.1"/>
</dbReference>
<accession>A0ABQ6R897</accession>
<protein>
    <submittedName>
        <fullName evidence="5">HAD family hydrolase</fullName>
    </submittedName>
</protein>
<evidence type="ECO:0000256" key="4">
    <source>
        <dbReference type="ARBA" id="ARBA00022842"/>
    </source>
</evidence>
<keyword evidence="3 5" id="KW-0378">Hydrolase</keyword>
<dbReference type="NCBIfam" id="TIGR01549">
    <property type="entry name" value="HAD-SF-IA-v1"/>
    <property type="match status" value="1"/>
</dbReference>
<dbReference type="GO" id="GO:0016787">
    <property type="term" value="F:hydrolase activity"/>
    <property type="evidence" value="ECO:0007669"/>
    <property type="project" value="UniProtKB-KW"/>
</dbReference>
<evidence type="ECO:0000256" key="3">
    <source>
        <dbReference type="ARBA" id="ARBA00022801"/>
    </source>
</evidence>
<dbReference type="InterPro" id="IPR023214">
    <property type="entry name" value="HAD_sf"/>
</dbReference>
<comment type="caution">
    <text evidence="5">The sequence shown here is derived from an EMBL/GenBank/DDBJ whole genome shotgun (WGS) entry which is preliminary data.</text>
</comment>
<dbReference type="SUPFAM" id="SSF56784">
    <property type="entry name" value="HAD-like"/>
    <property type="match status" value="1"/>
</dbReference>
<evidence type="ECO:0000256" key="2">
    <source>
        <dbReference type="ARBA" id="ARBA00022723"/>
    </source>
</evidence>
<name>A0ABQ6R897_9STAP</name>
<dbReference type="PANTHER" id="PTHR46470">
    <property type="entry name" value="N-ACYLNEURAMINATE-9-PHOSPHATASE"/>
    <property type="match status" value="1"/>
</dbReference>
<organism evidence="5 6">
    <name type="scientific">Macrococcus equipercicus</name>
    <dbReference type="NCBI Taxonomy" id="69967"/>
    <lineage>
        <taxon>Bacteria</taxon>
        <taxon>Bacillati</taxon>
        <taxon>Bacillota</taxon>
        <taxon>Bacilli</taxon>
        <taxon>Bacillales</taxon>
        <taxon>Staphylococcaceae</taxon>
        <taxon>Macrococcus</taxon>
    </lineage>
</organism>
<dbReference type="EMBL" id="SCWC02000004">
    <property type="protein sequence ID" value="KAA1039342.1"/>
    <property type="molecule type" value="Genomic_DNA"/>
</dbReference>
<dbReference type="InterPro" id="IPR036412">
    <property type="entry name" value="HAD-like_sf"/>
</dbReference>
<evidence type="ECO:0000313" key="6">
    <source>
        <dbReference type="Proteomes" id="UP000295735"/>
    </source>
</evidence>
<evidence type="ECO:0000313" key="5">
    <source>
        <dbReference type="EMBL" id="KAA1039342.1"/>
    </source>
</evidence>